<dbReference type="RefSeq" id="WP_101660750.1">
    <property type="nucleotide sequence ID" value="NZ_CP118095.1"/>
</dbReference>
<reference evidence="1 2" key="1">
    <citation type="submission" date="2017-12" db="EMBL/GenBank/DDBJ databases">
        <title>Phylogenetic diversity of female urinary microbiome.</title>
        <authorList>
            <person name="Thomas-White K."/>
            <person name="Wolfe A.J."/>
        </authorList>
    </citation>
    <scope>NUCLEOTIDE SEQUENCE [LARGE SCALE GENOMIC DNA]</scope>
    <source>
        <strain evidence="1 2">UMB0844</strain>
    </source>
</reference>
<dbReference type="Proteomes" id="UP000234775">
    <property type="component" value="Unassembled WGS sequence"/>
</dbReference>
<comment type="caution">
    <text evidence="1">The sequence shown here is derived from an EMBL/GenBank/DDBJ whole genome shotgun (WGS) entry which is preliminary data.</text>
</comment>
<dbReference type="AlphaFoldDB" id="A0A2I1K5N0"/>
<accession>A0A2I1K5N0</accession>
<protein>
    <submittedName>
        <fullName evidence="1">Uncharacterized protein</fullName>
    </submittedName>
</protein>
<proteinExistence type="predicted"/>
<sequence>MCGKKYKPEKLIDLSDYAKVSYYYKEAKESEGYFVNFCNQSLLIFECKGTLETVTRQKAIILTDKGDFIQTGEKLEKLLSLAVTNSVNSLNMKEDVKKHIPLIIDKSLFVYFNHKRNPVRAYVNISLFRDIIPRNNQVVLVSLSELKLVLKSSYSSMMKSLNKAYIPLVLLYDLIRSNPLVKDPLIREKTLFEHVLYYGRQSKVISPEDVREELKKIYRKLISFE</sequence>
<keyword evidence="2" id="KW-1185">Reference proteome</keyword>
<gene>
    <name evidence="1" type="ORF">CYJ27_07580</name>
</gene>
<evidence type="ECO:0000313" key="1">
    <source>
        <dbReference type="EMBL" id="PKY90946.1"/>
    </source>
</evidence>
<dbReference type="EMBL" id="PKGZ01000007">
    <property type="protein sequence ID" value="PKY90946.1"/>
    <property type="molecule type" value="Genomic_DNA"/>
</dbReference>
<evidence type="ECO:0000313" key="2">
    <source>
        <dbReference type="Proteomes" id="UP000234775"/>
    </source>
</evidence>
<organism evidence="1 2">
    <name type="scientific">Aerococcus christensenii</name>
    <dbReference type="NCBI Taxonomy" id="87541"/>
    <lineage>
        <taxon>Bacteria</taxon>
        <taxon>Bacillati</taxon>
        <taxon>Bacillota</taxon>
        <taxon>Bacilli</taxon>
        <taxon>Lactobacillales</taxon>
        <taxon>Aerococcaceae</taxon>
        <taxon>Aerococcus</taxon>
    </lineage>
</organism>
<name>A0A2I1K5N0_9LACT</name>